<organism evidence="2 3">
    <name type="scientific">Petromyzon marinus</name>
    <name type="common">Sea lamprey</name>
    <dbReference type="NCBI Taxonomy" id="7757"/>
    <lineage>
        <taxon>Eukaryota</taxon>
        <taxon>Metazoa</taxon>
        <taxon>Chordata</taxon>
        <taxon>Craniata</taxon>
        <taxon>Vertebrata</taxon>
        <taxon>Cyclostomata</taxon>
        <taxon>Hyperoartia</taxon>
        <taxon>Petromyzontiformes</taxon>
        <taxon>Petromyzontidae</taxon>
        <taxon>Petromyzon</taxon>
    </lineage>
</organism>
<dbReference type="Proteomes" id="UP001318040">
    <property type="component" value="Chromosome 18"/>
</dbReference>
<evidence type="ECO:0000313" key="2">
    <source>
        <dbReference type="Proteomes" id="UP001318040"/>
    </source>
</evidence>
<protein>
    <submittedName>
        <fullName evidence="3">Uncharacterized protein LOC116943598 isoform X2</fullName>
    </submittedName>
</protein>
<keyword evidence="2" id="KW-1185">Reference proteome</keyword>
<feature type="region of interest" description="Disordered" evidence="1">
    <location>
        <begin position="695"/>
        <end position="794"/>
    </location>
</feature>
<feature type="compositionally biased region" description="Polar residues" evidence="1">
    <location>
        <begin position="215"/>
        <end position="228"/>
    </location>
</feature>
<feature type="compositionally biased region" description="Polar residues" evidence="1">
    <location>
        <begin position="781"/>
        <end position="790"/>
    </location>
</feature>
<feature type="compositionally biased region" description="Low complexity" evidence="1">
    <location>
        <begin position="537"/>
        <end position="554"/>
    </location>
</feature>
<dbReference type="RefSeq" id="XP_032812470.1">
    <property type="nucleotide sequence ID" value="XM_032956579.1"/>
</dbReference>
<name>A0AAJ7T749_PETMA</name>
<proteinExistence type="predicted"/>
<gene>
    <name evidence="3" type="primary">LOC116943598</name>
</gene>
<accession>A0AAJ7T749</accession>
<feature type="region of interest" description="Disordered" evidence="1">
    <location>
        <begin position="93"/>
        <end position="118"/>
    </location>
</feature>
<evidence type="ECO:0000313" key="3">
    <source>
        <dbReference type="RefSeq" id="XP_032812470.1"/>
    </source>
</evidence>
<reference evidence="3" key="1">
    <citation type="submission" date="2025-08" db="UniProtKB">
        <authorList>
            <consortium name="RefSeq"/>
        </authorList>
    </citation>
    <scope>IDENTIFICATION</scope>
    <source>
        <tissue evidence="3">Sperm</tissue>
    </source>
</reference>
<feature type="compositionally biased region" description="Polar residues" evidence="1">
    <location>
        <begin position="695"/>
        <end position="705"/>
    </location>
</feature>
<dbReference type="AlphaFoldDB" id="A0AAJ7T749"/>
<feature type="compositionally biased region" description="Basic residues" evidence="1">
    <location>
        <begin position="523"/>
        <end position="535"/>
    </location>
</feature>
<feature type="region of interest" description="Disordered" evidence="1">
    <location>
        <begin position="215"/>
        <end position="241"/>
    </location>
</feature>
<sequence length="866" mass="95886">METLLTPSHTPAMEDDDFHFAGQRGGSARHEPMEILSSEMRLPRKMSPPHDEYTDESIKAKLTGFSDATFPPVIHKKKGWRQFAGRRMGSNALRCKEASHSSPPHSDFKLQDTSEAMTPRSLTPEITAAPLKTPSLKPENRSVFLSEQLDQYLEVECSDICVEPPPLRSLEATVATVPFRLPHKAGHSYIRRFEYVQQRQRRLRQQLVETEASRSVTAQLASPGTPSHTFPGCPKQSNTEERDRHCAKRLAVDSINAEAETAPQAWISPTARTSCDRQNASADVNTSNSKVKAGLGATPKREKICTVEAWDVPVRQKCDNLVPSFPGPILALEKIGRTVYRNTACLGQNYITWTCAEAIKESDCTMEWLEQRSLDAGLPKTAITKTRAMIASSALTTQMILNAGTFPFRKMQRRIMTREYQKALLVPEVKVEKSDLNSKPRSLVSDVCSRRKRRVLMRRPGLVDSSTEAEASGEDMDNDVCYEKEDDDFLDSDSDVGIGFNGKDSEDSSIEFRRYTKCNRRRLANVKREDRRRKQMSGSSVAGRRNARSAASTRRSLRLRAIKKKQCSKPVAALKASDDEHGGAVKANAISAEPGVSQVAISITRACRRKLQKETPACSRKSMVVHLQSHCDWSSQRSTVYSYISRHVSEARGSGVFLVAGFLVNIQRCKEGTRDDAGPVDYKMKIYQFSTNSVVRPESTPTQAVAPSAASRPVEHKRTSETEPVLLKLQRKLSGESERWTVVDTTPPPPRSSPDLLPSVAPRAPSKQQRTTAGGGRNAAEASTSPSSPDQVDDADLERRWAEIEDEITEVVVGDTASGDLASENSGGSAECGMVQTRKYPADDEVIVLDSSDDDVIEVFVLDDDD</sequence>
<evidence type="ECO:0000256" key="1">
    <source>
        <dbReference type="SAM" id="MobiDB-lite"/>
    </source>
</evidence>
<feature type="region of interest" description="Disordered" evidence="1">
    <location>
        <begin position="523"/>
        <end position="555"/>
    </location>
</feature>